<comment type="caution">
    <text evidence="5">The sequence shown here is derived from an EMBL/GenBank/DDBJ whole genome shotgun (WGS) entry which is preliminary data.</text>
</comment>
<dbReference type="Pfam" id="PF00571">
    <property type="entry name" value="CBS"/>
    <property type="match status" value="2"/>
</dbReference>
<reference evidence="5 6" key="1">
    <citation type="submission" date="2017-11" db="EMBL/GenBank/DDBJ databases">
        <title>Isolation and Characterization of Methanofollis Species from Methane Seep Offshore SW Taiwan.</title>
        <authorList>
            <person name="Teng N.-H."/>
            <person name="Lai M.-C."/>
            <person name="Chen S.-C."/>
        </authorList>
    </citation>
    <scope>NUCLEOTIDE SEQUENCE [LARGE SCALE GENOMIC DNA]</scope>
    <source>
        <strain evidence="5 6">FWC-SCC2</strain>
    </source>
</reference>
<dbReference type="PANTHER" id="PTHR43080">
    <property type="entry name" value="CBS DOMAIN-CONTAINING PROTEIN CBSX3, MITOCHONDRIAL"/>
    <property type="match status" value="1"/>
</dbReference>
<evidence type="ECO:0000256" key="3">
    <source>
        <dbReference type="PROSITE-ProRule" id="PRU00703"/>
    </source>
</evidence>
<feature type="domain" description="CBS" evidence="4">
    <location>
        <begin position="140"/>
        <end position="197"/>
    </location>
</feature>
<keyword evidence="2" id="KW-0486">Methionine biosynthesis</keyword>
<dbReference type="InterPro" id="IPR046342">
    <property type="entry name" value="CBS_dom_sf"/>
</dbReference>
<keyword evidence="1 3" id="KW-0129">CBS domain</keyword>
<evidence type="ECO:0000256" key="2">
    <source>
        <dbReference type="ARBA" id="ARBA00023167"/>
    </source>
</evidence>
<accession>A0A483CLN7</accession>
<evidence type="ECO:0000256" key="1">
    <source>
        <dbReference type="ARBA" id="ARBA00023122"/>
    </source>
</evidence>
<dbReference type="InterPro" id="IPR051257">
    <property type="entry name" value="Diverse_CBS-Domain"/>
</dbReference>
<dbReference type="SUPFAM" id="SSF54631">
    <property type="entry name" value="CBS-domain pair"/>
    <property type="match status" value="2"/>
</dbReference>
<sequence>MQGGGALEMKLARDMMVRIPSLTTGDLMTRARQVLRDDIFREVAITDPRGRYVGYIDITDALKVTDTKSNVLIEGFVREGAAVAPDAPLTTIASAIRIAGTDMAVVTDGNGIVLGGVMLSDIFPILCTREALRGTVADYMEHNPPVCAPDEHLGRVYARMVEGNKSAYIVMSGSTLTGVISRRDVLNTGRVRKSLESGGKIPVESVMITPAIAIEKDEEVSAAASMMVKHDLSQIPVMDGDTLVGIIDRHGVLNGLSAKE</sequence>
<dbReference type="EMBL" id="PGCL01000007">
    <property type="protein sequence ID" value="TAJ43392.1"/>
    <property type="molecule type" value="Genomic_DNA"/>
</dbReference>
<evidence type="ECO:0000313" key="6">
    <source>
        <dbReference type="Proteomes" id="UP000292580"/>
    </source>
</evidence>
<dbReference type="InterPro" id="IPR000644">
    <property type="entry name" value="CBS_dom"/>
</dbReference>
<name>A0A483CLN7_9EURY</name>
<dbReference type="AlphaFoldDB" id="A0A483CLN7"/>
<protein>
    <submittedName>
        <fullName evidence="5">Histidine kinase</fullName>
    </submittedName>
</protein>
<keyword evidence="5" id="KW-0418">Kinase</keyword>
<dbReference type="GO" id="GO:0016301">
    <property type="term" value="F:kinase activity"/>
    <property type="evidence" value="ECO:0007669"/>
    <property type="project" value="UniProtKB-KW"/>
</dbReference>
<dbReference type="PANTHER" id="PTHR43080:SF2">
    <property type="entry name" value="CBS DOMAIN-CONTAINING PROTEIN"/>
    <property type="match status" value="1"/>
</dbReference>
<dbReference type="SMART" id="SM00116">
    <property type="entry name" value="CBS"/>
    <property type="match status" value="3"/>
</dbReference>
<keyword evidence="6" id="KW-1185">Reference proteome</keyword>
<feature type="domain" description="CBS" evidence="4">
    <location>
        <begin position="207"/>
        <end position="260"/>
    </location>
</feature>
<gene>
    <name evidence="5" type="ORF">CUJ86_11040</name>
</gene>
<dbReference type="PROSITE" id="PS51371">
    <property type="entry name" value="CBS"/>
    <property type="match status" value="2"/>
</dbReference>
<dbReference type="Proteomes" id="UP000292580">
    <property type="component" value="Unassembled WGS sequence"/>
</dbReference>
<keyword evidence="2" id="KW-0028">Amino-acid biosynthesis</keyword>
<proteinExistence type="predicted"/>
<organism evidence="5 6">
    <name type="scientific">Methanofollis fontis</name>
    <dbReference type="NCBI Taxonomy" id="2052832"/>
    <lineage>
        <taxon>Archaea</taxon>
        <taxon>Methanobacteriati</taxon>
        <taxon>Methanobacteriota</taxon>
        <taxon>Stenosarchaea group</taxon>
        <taxon>Methanomicrobia</taxon>
        <taxon>Methanomicrobiales</taxon>
        <taxon>Methanomicrobiaceae</taxon>
        <taxon>Methanofollis</taxon>
    </lineage>
</organism>
<dbReference type="GO" id="GO:0009086">
    <property type="term" value="P:methionine biosynthetic process"/>
    <property type="evidence" value="ECO:0007669"/>
    <property type="project" value="UniProtKB-KW"/>
</dbReference>
<evidence type="ECO:0000259" key="4">
    <source>
        <dbReference type="PROSITE" id="PS51371"/>
    </source>
</evidence>
<evidence type="ECO:0000313" key="5">
    <source>
        <dbReference type="EMBL" id="TAJ43392.1"/>
    </source>
</evidence>
<keyword evidence="5" id="KW-0808">Transferase</keyword>
<dbReference type="Gene3D" id="3.10.580.10">
    <property type="entry name" value="CBS-domain"/>
    <property type="match status" value="2"/>
</dbReference>